<feature type="transmembrane region" description="Helical" evidence="1">
    <location>
        <begin position="154"/>
        <end position="177"/>
    </location>
</feature>
<feature type="transmembrane region" description="Helical" evidence="1">
    <location>
        <begin position="41"/>
        <end position="63"/>
    </location>
</feature>
<keyword evidence="1" id="KW-1133">Transmembrane helix</keyword>
<feature type="non-terminal residue" evidence="2">
    <location>
        <position position="266"/>
    </location>
</feature>
<feature type="transmembrane region" description="Helical" evidence="1">
    <location>
        <begin position="197"/>
        <end position="218"/>
    </location>
</feature>
<reference evidence="2" key="1">
    <citation type="submission" date="2023-10" db="EMBL/GenBank/DDBJ databases">
        <title>Genome assembly of Pristionchus species.</title>
        <authorList>
            <person name="Yoshida K."/>
            <person name="Sommer R.J."/>
        </authorList>
    </citation>
    <scope>NUCLEOTIDE SEQUENCE</scope>
    <source>
        <strain evidence="2">RS5133</strain>
    </source>
</reference>
<sequence>MFATQYEFMPSMLQSDAYNCSAVMPMGPAWAEQHGEKHVEFGVYSLVFGIITEILYIPCMIGLGRDLRSSCIKIMFWLAILDMFAIIANCIGFGGAVFCSNPVATTAVGILGYSKLAITNFNFQVIFNSANESMFFSPFIPGHTTDEYVNWPHAIHNMVVASCSCTLYLLLCIVLVIKNKSISANNRGKRLVSNTPVFVQAMAICCVNLVAALIYVYMNFLPAPPGVIVAGQVAWQLSHGSPPFIYFALNKSIRHFALKSVGLGSL</sequence>
<dbReference type="Proteomes" id="UP001432322">
    <property type="component" value="Unassembled WGS sequence"/>
</dbReference>
<dbReference type="SUPFAM" id="SSF81321">
    <property type="entry name" value="Family A G protein-coupled receptor-like"/>
    <property type="match status" value="1"/>
</dbReference>
<dbReference type="Pfam" id="PF10321">
    <property type="entry name" value="7TM_GPCR_Srt"/>
    <property type="match status" value="2"/>
</dbReference>
<dbReference type="PANTHER" id="PTHR23021:SF11">
    <property type="entry name" value="SERPENTINE RECEPTOR, CLASS T"/>
    <property type="match status" value="1"/>
</dbReference>
<comment type="caution">
    <text evidence="2">The sequence shown here is derived from an EMBL/GenBank/DDBJ whole genome shotgun (WGS) entry which is preliminary data.</text>
</comment>
<keyword evidence="1" id="KW-0812">Transmembrane</keyword>
<evidence type="ECO:0000313" key="3">
    <source>
        <dbReference type="Proteomes" id="UP001432322"/>
    </source>
</evidence>
<name>A0AAV5WLY4_9BILA</name>
<feature type="transmembrane region" description="Helical" evidence="1">
    <location>
        <begin position="75"/>
        <end position="98"/>
    </location>
</feature>
<evidence type="ECO:0000313" key="2">
    <source>
        <dbReference type="EMBL" id="GMT31545.1"/>
    </source>
</evidence>
<dbReference type="EMBL" id="BTSY01000006">
    <property type="protein sequence ID" value="GMT31545.1"/>
    <property type="molecule type" value="Genomic_DNA"/>
</dbReference>
<evidence type="ECO:0000256" key="1">
    <source>
        <dbReference type="SAM" id="Phobius"/>
    </source>
</evidence>
<evidence type="ECO:0008006" key="4">
    <source>
        <dbReference type="Google" id="ProtNLM"/>
    </source>
</evidence>
<organism evidence="2 3">
    <name type="scientific">Pristionchus fissidentatus</name>
    <dbReference type="NCBI Taxonomy" id="1538716"/>
    <lineage>
        <taxon>Eukaryota</taxon>
        <taxon>Metazoa</taxon>
        <taxon>Ecdysozoa</taxon>
        <taxon>Nematoda</taxon>
        <taxon>Chromadorea</taxon>
        <taxon>Rhabditida</taxon>
        <taxon>Rhabditina</taxon>
        <taxon>Diplogasteromorpha</taxon>
        <taxon>Diplogasteroidea</taxon>
        <taxon>Neodiplogasteridae</taxon>
        <taxon>Pristionchus</taxon>
    </lineage>
</organism>
<proteinExistence type="predicted"/>
<dbReference type="AlphaFoldDB" id="A0AAV5WLY4"/>
<gene>
    <name evidence="2" type="ORF">PFISCL1PPCAC_22842</name>
</gene>
<dbReference type="InterPro" id="IPR019425">
    <property type="entry name" value="7TM_GPCR_serpentine_rcpt_Srt"/>
</dbReference>
<keyword evidence="1" id="KW-0472">Membrane</keyword>
<protein>
    <recommendedName>
        <fullName evidence="4">G protein-coupled receptor</fullName>
    </recommendedName>
</protein>
<accession>A0AAV5WLY4</accession>
<dbReference type="PANTHER" id="PTHR23021">
    <property type="entry name" value="SERPENTINE RECEPTOR, CLASS T"/>
    <property type="match status" value="1"/>
</dbReference>
<keyword evidence="3" id="KW-1185">Reference proteome</keyword>